<dbReference type="KEGG" id="cmb:CSW64_07650"/>
<name>A0A2D2AWB2_9CAUL</name>
<evidence type="ECO:0000313" key="3">
    <source>
        <dbReference type="Proteomes" id="UP000228945"/>
    </source>
</evidence>
<reference evidence="2 3" key="1">
    <citation type="submission" date="2017-10" db="EMBL/GenBank/DDBJ databases">
        <title>Genome sequence of Caulobacter mirabilis FWC38.</title>
        <authorList>
            <person name="Fiebig A."/>
            <person name="Crosson S."/>
        </authorList>
    </citation>
    <scope>NUCLEOTIDE SEQUENCE [LARGE SCALE GENOMIC DNA]</scope>
    <source>
        <strain evidence="2 3">FWC 38</strain>
    </source>
</reference>
<dbReference type="Proteomes" id="UP000228945">
    <property type="component" value="Chromosome"/>
</dbReference>
<dbReference type="AlphaFoldDB" id="A0A2D2AWB2"/>
<organism evidence="2 3">
    <name type="scientific">Caulobacter mirabilis</name>
    <dbReference type="NCBI Taxonomy" id="69666"/>
    <lineage>
        <taxon>Bacteria</taxon>
        <taxon>Pseudomonadati</taxon>
        <taxon>Pseudomonadota</taxon>
        <taxon>Alphaproteobacteria</taxon>
        <taxon>Caulobacterales</taxon>
        <taxon>Caulobacteraceae</taxon>
        <taxon>Caulobacter</taxon>
    </lineage>
</organism>
<feature type="region of interest" description="Disordered" evidence="1">
    <location>
        <begin position="74"/>
        <end position="95"/>
    </location>
</feature>
<evidence type="ECO:0000313" key="2">
    <source>
        <dbReference type="EMBL" id="ATQ42302.1"/>
    </source>
</evidence>
<accession>A0A2D2AWB2</accession>
<keyword evidence="3" id="KW-1185">Reference proteome</keyword>
<gene>
    <name evidence="2" type="ORF">CSW64_07650</name>
</gene>
<evidence type="ECO:0000256" key="1">
    <source>
        <dbReference type="SAM" id="MobiDB-lite"/>
    </source>
</evidence>
<dbReference type="RefSeq" id="WP_099621559.1">
    <property type="nucleotide sequence ID" value="NZ_CP024201.1"/>
</dbReference>
<proteinExistence type="predicted"/>
<protein>
    <submittedName>
        <fullName evidence="2">Uncharacterized protein</fullName>
    </submittedName>
</protein>
<dbReference type="EMBL" id="CP024201">
    <property type="protein sequence ID" value="ATQ42302.1"/>
    <property type="molecule type" value="Genomic_DNA"/>
</dbReference>
<sequence length="95" mass="10276">MLILTLTLMMAAAEPAAKTPPSPPAPAKTETTLQVVRNDPNRKICREELKPNSRFGRKVCKTAAQWDTRSETAQAALSTMQGRTQTQSCSPSTGC</sequence>
<dbReference type="OrthoDB" id="7452609at2"/>